<evidence type="ECO:0000256" key="5">
    <source>
        <dbReference type="ARBA" id="ARBA00023002"/>
    </source>
</evidence>
<reference evidence="9 10" key="1">
    <citation type="submission" date="2015-07" db="EMBL/GenBank/DDBJ databases">
        <title>Comparative genomics of the Sigatoka disease complex on banana suggests a link between parallel evolutionary changes in Pseudocercospora fijiensis and Pseudocercospora eumusae and increased virulence on the banana host.</title>
        <authorList>
            <person name="Chang T.-C."/>
            <person name="Salvucci A."/>
            <person name="Crous P.W."/>
            <person name="Stergiopoulos I."/>
        </authorList>
    </citation>
    <scope>NUCLEOTIDE SEQUENCE [LARGE SCALE GENOMIC DNA]</scope>
    <source>
        <strain evidence="9 10">CBS 114824</strain>
    </source>
</reference>
<dbReference type="AlphaFoldDB" id="A0A139H206"/>
<evidence type="ECO:0000256" key="1">
    <source>
        <dbReference type="ARBA" id="ARBA00001947"/>
    </source>
</evidence>
<comment type="cofactor">
    <cofactor evidence="1 7">
        <name>Zn(2+)</name>
        <dbReference type="ChEBI" id="CHEBI:29105"/>
    </cofactor>
</comment>
<evidence type="ECO:0000256" key="7">
    <source>
        <dbReference type="RuleBase" id="RU361277"/>
    </source>
</evidence>
<dbReference type="InterPro" id="IPR002328">
    <property type="entry name" value="ADH_Zn_CS"/>
</dbReference>
<proteinExistence type="inferred from homology"/>
<dbReference type="SMART" id="SM00829">
    <property type="entry name" value="PKS_ER"/>
    <property type="match status" value="1"/>
</dbReference>
<name>A0A139H206_9PEZI</name>
<protein>
    <recommendedName>
        <fullName evidence="8">Enoyl reductase (ER) domain-containing protein</fullName>
    </recommendedName>
</protein>
<dbReference type="InterPro" id="IPR020843">
    <property type="entry name" value="ER"/>
</dbReference>
<feature type="domain" description="Enoyl reductase (ER)" evidence="8">
    <location>
        <begin position="108"/>
        <end position="445"/>
    </location>
</feature>
<sequence>MNDSMQCTTHYAGIICNEDMHPASRRANRAGRNRGYLQSSVMKVEERCLLTLMSAIITATANPNLISSCTVYSIEPSRCPPACRSLRANMTTLDVPQKCKAAVVVNEGPDFHLQVEEVDVPEPGPGQVLVKLNCTGLCGSDIHYMLHDLGFGRMSDLGVRSPGHEGAGVVVKLGEGVTDWKIGDRAGIKPIWDCCHNCEQCWTGSEQYCSKVTHTGIMCTGTYQEYVVSPALYTSRIPDGVPDEVAAPIMCSASTMHRALKDSGLKPGNWLVFPGGGGGVGLQGVQLARAMGMRAIVVDSGPTKKELALRLGAEDFIDFKAEQDIPGRIKKLTDGIGAHGVLVTAWQSYKDAVSFCGDRVGAIIMCIGLPPADQNVIMGASPTWLALKKMRIQGSIVGTMEDTAAALEYARRGLLKPIQEVRGLSAWPESVQQLKRGEVAGRVVIDFSKA</sequence>
<dbReference type="Pfam" id="PF08240">
    <property type="entry name" value="ADH_N"/>
    <property type="match status" value="1"/>
</dbReference>
<keyword evidence="4 7" id="KW-0862">Zinc</keyword>
<dbReference type="GO" id="GO:0008270">
    <property type="term" value="F:zinc ion binding"/>
    <property type="evidence" value="ECO:0007669"/>
    <property type="project" value="InterPro"/>
</dbReference>
<gene>
    <name evidence="9" type="ORF">AC578_3004</name>
</gene>
<dbReference type="PANTHER" id="PTHR42940">
    <property type="entry name" value="ALCOHOL DEHYDROGENASE 1-RELATED"/>
    <property type="match status" value="1"/>
</dbReference>
<dbReference type="Gene3D" id="3.40.50.720">
    <property type="entry name" value="NAD(P)-binding Rossmann-like Domain"/>
    <property type="match status" value="1"/>
</dbReference>
<evidence type="ECO:0000313" key="10">
    <source>
        <dbReference type="Proteomes" id="UP000070133"/>
    </source>
</evidence>
<dbReference type="PROSITE" id="PS00059">
    <property type="entry name" value="ADH_ZINC"/>
    <property type="match status" value="1"/>
</dbReference>
<dbReference type="PANTHER" id="PTHR42940:SF1">
    <property type="entry name" value="ENOYL REDUCTASE (ER) DOMAIN-CONTAINING PROTEIN"/>
    <property type="match status" value="1"/>
</dbReference>
<dbReference type="GO" id="GO:0005737">
    <property type="term" value="C:cytoplasm"/>
    <property type="evidence" value="ECO:0007669"/>
    <property type="project" value="TreeGrafter"/>
</dbReference>
<evidence type="ECO:0000313" key="9">
    <source>
        <dbReference type="EMBL" id="KXS96408.1"/>
    </source>
</evidence>
<accession>A0A139H206</accession>
<dbReference type="CDD" id="cd08297">
    <property type="entry name" value="CAD3"/>
    <property type="match status" value="1"/>
</dbReference>
<keyword evidence="3 7" id="KW-0479">Metal-binding</keyword>
<evidence type="ECO:0000256" key="2">
    <source>
        <dbReference type="ARBA" id="ARBA00008072"/>
    </source>
</evidence>
<dbReference type="InterPro" id="IPR011032">
    <property type="entry name" value="GroES-like_sf"/>
</dbReference>
<comment type="caution">
    <text evidence="9">The sequence shown here is derived from an EMBL/GenBank/DDBJ whole genome shotgun (WGS) entry which is preliminary data.</text>
</comment>
<dbReference type="Gene3D" id="3.90.180.10">
    <property type="entry name" value="Medium-chain alcohol dehydrogenases, catalytic domain"/>
    <property type="match status" value="1"/>
</dbReference>
<dbReference type="OrthoDB" id="1879366at2759"/>
<dbReference type="InterPro" id="IPR013149">
    <property type="entry name" value="ADH-like_C"/>
</dbReference>
<dbReference type="SUPFAM" id="SSF51735">
    <property type="entry name" value="NAD(P)-binding Rossmann-fold domains"/>
    <property type="match status" value="1"/>
</dbReference>
<keyword evidence="5" id="KW-0560">Oxidoreductase</keyword>
<dbReference type="EMBL" id="LFZN01000175">
    <property type="protein sequence ID" value="KXS96408.1"/>
    <property type="molecule type" value="Genomic_DNA"/>
</dbReference>
<evidence type="ECO:0000259" key="8">
    <source>
        <dbReference type="SMART" id="SM00829"/>
    </source>
</evidence>
<dbReference type="InterPro" id="IPR013154">
    <property type="entry name" value="ADH-like_N"/>
</dbReference>
<evidence type="ECO:0000256" key="3">
    <source>
        <dbReference type="ARBA" id="ARBA00022723"/>
    </source>
</evidence>
<dbReference type="GO" id="GO:0004022">
    <property type="term" value="F:alcohol dehydrogenase (NAD+) activity"/>
    <property type="evidence" value="ECO:0007669"/>
    <property type="project" value="TreeGrafter"/>
</dbReference>
<dbReference type="STRING" id="321146.A0A139H206"/>
<dbReference type="SUPFAM" id="SSF50129">
    <property type="entry name" value="GroES-like"/>
    <property type="match status" value="1"/>
</dbReference>
<evidence type="ECO:0000256" key="4">
    <source>
        <dbReference type="ARBA" id="ARBA00022833"/>
    </source>
</evidence>
<dbReference type="InterPro" id="IPR036291">
    <property type="entry name" value="NAD(P)-bd_dom_sf"/>
</dbReference>
<dbReference type="Pfam" id="PF00107">
    <property type="entry name" value="ADH_zinc_N"/>
    <property type="match status" value="1"/>
</dbReference>
<dbReference type="FunFam" id="3.40.50.720:FF:000039">
    <property type="entry name" value="Alcohol dehydrogenase AdhP"/>
    <property type="match status" value="1"/>
</dbReference>
<evidence type="ECO:0000256" key="6">
    <source>
        <dbReference type="ARBA" id="ARBA00023027"/>
    </source>
</evidence>
<dbReference type="EMBL" id="LFZN01000175">
    <property type="protein sequence ID" value="KXS96407.1"/>
    <property type="molecule type" value="Genomic_DNA"/>
</dbReference>
<keyword evidence="6" id="KW-0520">NAD</keyword>
<organism evidence="9 10">
    <name type="scientific">Pseudocercospora eumusae</name>
    <dbReference type="NCBI Taxonomy" id="321146"/>
    <lineage>
        <taxon>Eukaryota</taxon>
        <taxon>Fungi</taxon>
        <taxon>Dikarya</taxon>
        <taxon>Ascomycota</taxon>
        <taxon>Pezizomycotina</taxon>
        <taxon>Dothideomycetes</taxon>
        <taxon>Dothideomycetidae</taxon>
        <taxon>Mycosphaerellales</taxon>
        <taxon>Mycosphaerellaceae</taxon>
        <taxon>Pseudocercospora</taxon>
    </lineage>
</organism>
<comment type="similarity">
    <text evidence="2 7">Belongs to the zinc-containing alcohol dehydrogenase family.</text>
</comment>
<dbReference type="Proteomes" id="UP000070133">
    <property type="component" value="Unassembled WGS sequence"/>
</dbReference>
<keyword evidence="10" id="KW-1185">Reference proteome</keyword>